<evidence type="ECO:0000256" key="7">
    <source>
        <dbReference type="ARBA" id="ARBA00022840"/>
    </source>
</evidence>
<comment type="caution">
    <text evidence="14">The sequence shown here is derived from an EMBL/GenBank/DDBJ whole genome shotgun (WGS) entry which is preliminary data.</text>
</comment>
<dbReference type="GO" id="GO:0005737">
    <property type="term" value="C:cytoplasm"/>
    <property type="evidence" value="ECO:0007669"/>
    <property type="project" value="UniProtKB-SubCell"/>
</dbReference>
<accession>A0A7X2MXQ1</accession>
<proteinExistence type="inferred from homology"/>
<keyword evidence="4" id="KW-0547">Nucleotide-binding</keyword>
<dbReference type="EMBL" id="VULX01000006">
    <property type="protein sequence ID" value="MSR90994.1"/>
    <property type="molecule type" value="Genomic_DNA"/>
</dbReference>
<keyword evidence="7" id="KW-0067">ATP-binding</keyword>
<evidence type="ECO:0000256" key="10">
    <source>
        <dbReference type="ARBA" id="ARBA00023204"/>
    </source>
</evidence>
<dbReference type="AlphaFoldDB" id="A0A7X2MXQ1"/>
<evidence type="ECO:0000256" key="11">
    <source>
        <dbReference type="ARBA" id="ARBA00038000"/>
    </source>
</evidence>
<evidence type="ECO:0000313" key="14">
    <source>
        <dbReference type="EMBL" id="MSR90994.1"/>
    </source>
</evidence>
<evidence type="ECO:0000256" key="13">
    <source>
        <dbReference type="ARBA" id="ARBA00042156"/>
    </source>
</evidence>
<keyword evidence="5" id="KW-0227">DNA damage</keyword>
<evidence type="ECO:0000256" key="4">
    <source>
        <dbReference type="ARBA" id="ARBA00022741"/>
    </source>
</evidence>
<dbReference type="GO" id="GO:0003677">
    <property type="term" value="F:DNA binding"/>
    <property type="evidence" value="ECO:0007669"/>
    <property type="project" value="UniProtKB-KW"/>
</dbReference>
<dbReference type="Proteomes" id="UP000460287">
    <property type="component" value="Unassembled WGS sequence"/>
</dbReference>
<keyword evidence="10" id="KW-0234">DNA repair</keyword>
<organism evidence="14 15">
    <name type="scientific">Inconstantimicrobium porci</name>
    <dbReference type="NCBI Taxonomy" id="2652291"/>
    <lineage>
        <taxon>Bacteria</taxon>
        <taxon>Bacillati</taxon>
        <taxon>Bacillota</taxon>
        <taxon>Clostridia</taxon>
        <taxon>Eubacteriales</taxon>
        <taxon>Clostridiaceae</taxon>
        <taxon>Inconstantimicrobium</taxon>
    </lineage>
</organism>
<evidence type="ECO:0000256" key="2">
    <source>
        <dbReference type="ARBA" id="ARBA00022490"/>
    </source>
</evidence>
<sequence>MEKLREISFDSFKDKEKNDSYIVIKQAYHHNLKNVSLKIPKNKMIVFTGVSRSGKSSLISETLKPLLENKINNCDNLVGQYSDISGYESIDKVIDVSQDPIGRTPRSNPATYVGLFDKIRRVFAKTDYEVSHNMDADFFSFNSTKGRCPYCEGQGQIKDL</sequence>
<protein>
    <recommendedName>
        <fullName evidence="12">UvrABC system protein A</fullName>
    </recommendedName>
    <alternativeName>
        <fullName evidence="13">Excinuclease ABC subunit A</fullName>
    </alternativeName>
</protein>
<keyword evidence="15" id="KW-1185">Reference proteome</keyword>
<dbReference type="PANTHER" id="PTHR43152:SF3">
    <property type="entry name" value="UVRABC SYSTEM PROTEIN A"/>
    <property type="match status" value="1"/>
</dbReference>
<evidence type="ECO:0000256" key="12">
    <source>
        <dbReference type="ARBA" id="ARBA00039316"/>
    </source>
</evidence>
<dbReference type="Gene3D" id="1.20.1580.10">
    <property type="entry name" value="ABC transporter ATPase like domain"/>
    <property type="match status" value="1"/>
</dbReference>
<dbReference type="SUPFAM" id="SSF52540">
    <property type="entry name" value="P-loop containing nucleoside triphosphate hydrolases"/>
    <property type="match status" value="1"/>
</dbReference>
<keyword evidence="9" id="KW-0238">DNA-binding</keyword>
<comment type="similarity">
    <text evidence="11">Belongs to the ABC transporter superfamily. UvrA family.</text>
</comment>
<dbReference type="GO" id="GO:0006281">
    <property type="term" value="P:DNA repair"/>
    <property type="evidence" value="ECO:0007669"/>
    <property type="project" value="UniProtKB-KW"/>
</dbReference>
<keyword evidence="6" id="KW-0228">DNA excision</keyword>
<gene>
    <name evidence="14" type="ORF">FYJ33_06130</name>
</gene>
<evidence type="ECO:0000256" key="6">
    <source>
        <dbReference type="ARBA" id="ARBA00022769"/>
    </source>
</evidence>
<evidence type="ECO:0000313" key="15">
    <source>
        <dbReference type="Proteomes" id="UP000460287"/>
    </source>
</evidence>
<evidence type="ECO:0000256" key="8">
    <source>
        <dbReference type="ARBA" id="ARBA00022881"/>
    </source>
</evidence>
<evidence type="ECO:0000256" key="1">
    <source>
        <dbReference type="ARBA" id="ARBA00004496"/>
    </source>
</evidence>
<keyword evidence="2" id="KW-0963">Cytoplasm</keyword>
<name>A0A7X2MXQ1_9CLOT</name>
<dbReference type="Gene3D" id="3.40.50.300">
    <property type="entry name" value="P-loop containing nucleotide triphosphate hydrolases"/>
    <property type="match status" value="1"/>
</dbReference>
<evidence type="ECO:0000256" key="9">
    <source>
        <dbReference type="ARBA" id="ARBA00023125"/>
    </source>
</evidence>
<keyword evidence="8" id="KW-0267">Excision nuclease</keyword>
<evidence type="ECO:0000256" key="5">
    <source>
        <dbReference type="ARBA" id="ARBA00022763"/>
    </source>
</evidence>
<reference evidence="14 15" key="1">
    <citation type="submission" date="2019-08" db="EMBL/GenBank/DDBJ databases">
        <title>In-depth cultivation of the pig gut microbiome towards novel bacterial diversity and tailored functional studies.</title>
        <authorList>
            <person name="Wylensek D."/>
            <person name="Hitch T.C.A."/>
            <person name="Clavel T."/>
        </authorList>
    </citation>
    <scope>NUCLEOTIDE SEQUENCE [LARGE SCALE GENOMIC DNA]</scope>
    <source>
        <strain evidence="14 15">WCA-383-APC-5B</strain>
    </source>
</reference>
<dbReference type="InterPro" id="IPR027417">
    <property type="entry name" value="P-loop_NTPase"/>
</dbReference>
<keyword evidence="3" id="KW-0677">Repeat</keyword>
<evidence type="ECO:0000256" key="3">
    <source>
        <dbReference type="ARBA" id="ARBA00022737"/>
    </source>
</evidence>
<dbReference type="GO" id="GO:0005524">
    <property type="term" value="F:ATP binding"/>
    <property type="evidence" value="ECO:0007669"/>
    <property type="project" value="UniProtKB-KW"/>
</dbReference>
<dbReference type="PANTHER" id="PTHR43152">
    <property type="entry name" value="UVRABC SYSTEM PROTEIN A"/>
    <property type="match status" value="1"/>
</dbReference>
<comment type="subcellular location">
    <subcellularLocation>
        <location evidence="1">Cytoplasm</location>
    </subcellularLocation>
</comment>
<dbReference type="GO" id="GO:0004518">
    <property type="term" value="F:nuclease activity"/>
    <property type="evidence" value="ECO:0007669"/>
    <property type="project" value="UniProtKB-KW"/>
</dbReference>